<evidence type="ECO:0000256" key="1">
    <source>
        <dbReference type="ARBA" id="ARBA00006846"/>
    </source>
</evidence>
<organism evidence="3 4">
    <name type="scientific">Acipenser ruthenus</name>
    <name type="common">Sterlet sturgeon</name>
    <dbReference type="NCBI Taxonomy" id="7906"/>
    <lineage>
        <taxon>Eukaryota</taxon>
        <taxon>Metazoa</taxon>
        <taxon>Chordata</taxon>
        <taxon>Craniata</taxon>
        <taxon>Vertebrata</taxon>
        <taxon>Euteleostomi</taxon>
        <taxon>Actinopterygii</taxon>
        <taxon>Chondrostei</taxon>
        <taxon>Acipenseriformes</taxon>
        <taxon>Acipenseridae</taxon>
        <taxon>Acipenser</taxon>
    </lineage>
</organism>
<dbReference type="GO" id="GO:0046982">
    <property type="term" value="F:protein heterodimerization activity"/>
    <property type="evidence" value="ECO:0007669"/>
    <property type="project" value="InterPro"/>
</dbReference>
<dbReference type="InterPro" id="IPR009072">
    <property type="entry name" value="Histone-fold"/>
</dbReference>
<proteinExistence type="inferred from homology"/>
<evidence type="ECO:0000313" key="3">
    <source>
        <dbReference type="EMBL" id="RXM99881.1"/>
    </source>
</evidence>
<name>A0A662YVI2_ACIRT</name>
<dbReference type="CDD" id="cd22910">
    <property type="entry name" value="HFD_H2B"/>
    <property type="match status" value="1"/>
</dbReference>
<reference evidence="3 4" key="1">
    <citation type="submission" date="2019-01" db="EMBL/GenBank/DDBJ databases">
        <title>Draft Genome and Complete Hox-Cluster Characterization of the Sterlet Sturgeon (Acipenser ruthenus).</title>
        <authorList>
            <person name="Wei Q."/>
        </authorList>
    </citation>
    <scope>NUCLEOTIDE SEQUENCE [LARGE SCALE GENOMIC DNA]</scope>
    <source>
        <strain evidence="3">WHYD16114868_AA</strain>
        <tissue evidence="3">Blood</tissue>
    </source>
</reference>
<dbReference type="PANTHER" id="PTHR23428">
    <property type="entry name" value="HISTONE H2B"/>
    <property type="match status" value="1"/>
</dbReference>
<dbReference type="Gene3D" id="1.10.20.10">
    <property type="entry name" value="Histone, subunit A"/>
    <property type="match status" value="1"/>
</dbReference>
<dbReference type="EMBL" id="SCEB01000281">
    <property type="protein sequence ID" value="RXM99881.1"/>
    <property type="molecule type" value="Genomic_DNA"/>
</dbReference>
<accession>A0A662YVI2</accession>
<dbReference type="PRINTS" id="PR00621">
    <property type="entry name" value="HISTONEH2B"/>
</dbReference>
<keyword evidence="4" id="KW-1185">Reference proteome</keyword>
<dbReference type="GO" id="GO:0003677">
    <property type="term" value="F:DNA binding"/>
    <property type="evidence" value="ECO:0007669"/>
    <property type="project" value="InterPro"/>
</dbReference>
<gene>
    <name evidence="3" type="ORF">EOD39_10632</name>
</gene>
<dbReference type="AlphaFoldDB" id="A0A662YVI2"/>
<dbReference type="SUPFAM" id="SSF47113">
    <property type="entry name" value="Histone-fold"/>
    <property type="match status" value="1"/>
</dbReference>
<protein>
    <submittedName>
        <fullName evidence="3">Histone H2B 1.2</fullName>
    </submittedName>
</protein>
<dbReference type="InterPro" id="IPR000558">
    <property type="entry name" value="Histone_H2B"/>
</dbReference>
<dbReference type="GO" id="GO:0030527">
    <property type="term" value="F:structural constituent of chromatin"/>
    <property type="evidence" value="ECO:0007669"/>
    <property type="project" value="InterPro"/>
</dbReference>
<dbReference type="GO" id="GO:0000786">
    <property type="term" value="C:nucleosome"/>
    <property type="evidence" value="ECO:0007669"/>
    <property type="project" value="InterPro"/>
</dbReference>
<comment type="caution">
    <text evidence="3">The sequence shown here is derived from an EMBL/GenBank/DDBJ whole genome shotgun (WGS) entry which is preliminary data.</text>
</comment>
<evidence type="ECO:0000313" key="4">
    <source>
        <dbReference type="Proteomes" id="UP000289886"/>
    </source>
</evidence>
<dbReference type="SMART" id="SM00427">
    <property type="entry name" value="H2B"/>
    <property type="match status" value="1"/>
</dbReference>
<dbReference type="Proteomes" id="UP000289886">
    <property type="component" value="Unassembled WGS sequence"/>
</dbReference>
<dbReference type="InterPro" id="IPR007125">
    <property type="entry name" value="H2A/H2B/H3"/>
</dbReference>
<sequence length="100" mass="11431">MKSVVHEVEKRPTKPSYQLKEKRKANYSTYIYRVLKQVHLDTGILCKLTGIVDCSEGDLLQRVALEAYRLSLYNKRCSLTGREIQSAVQLLHAGELGKHD</sequence>
<feature type="domain" description="Core Histone H2A/H2B/H3" evidence="2">
    <location>
        <begin position="17"/>
        <end position="90"/>
    </location>
</feature>
<dbReference type="Pfam" id="PF00125">
    <property type="entry name" value="Histone"/>
    <property type="match status" value="1"/>
</dbReference>
<comment type="similarity">
    <text evidence="1">Belongs to the histone H2B family.</text>
</comment>
<evidence type="ECO:0000259" key="2">
    <source>
        <dbReference type="Pfam" id="PF00125"/>
    </source>
</evidence>